<dbReference type="PANTHER" id="PTHR46901">
    <property type="entry name" value="GH04942P"/>
    <property type="match status" value="1"/>
</dbReference>
<feature type="disulfide bond" evidence="2">
    <location>
        <begin position="189"/>
        <end position="198"/>
    </location>
</feature>
<keyword evidence="5" id="KW-0732">Signal</keyword>
<evidence type="ECO:0000256" key="1">
    <source>
        <dbReference type="ARBA" id="ARBA00022900"/>
    </source>
</evidence>
<dbReference type="CDD" id="cd19941">
    <property type="entry name" value="TIL"/>
    <property type="match status" value="3"/>
</dbReference>
<feature type="region of interest" description="Disordered" evidence="3">
    <location>
        <begin position="1358"/>
        <end position="1379"/>
    </location>
</feature>
<dbReference type="RefSeq" id="XP_024509515.1">
    <property type="nucleotide sequence ID" value="XM_024643893.1"/>
</dbReference>
<feature type="domain" description="DOMON" evidence="7">
    <location>
        <begin position="624"/>
        <end position="745"/>
    </location>
</feature>
<dbReference type="SUPFAM" id="SSF57567">
    <property type="entry name" value="Serine protease inhibitors"/>
    <property type="match status" value="2"/>
</dbReference>
<name>A0A090LRV5_STRRB</name>
<dbReference type="CTD" id="36382689"/>
<keyword evidence="1" id="KW-0646">Protease inhibitor</keyword>
<evidence type="ECO:0000256" key="3">
    <source>
        <dbReference type="SAM" id="MobiDB-lite"/>
    </source>
</evidence>
<dbReference type="GeneID" id="36382689"/>
<dbReference type="InterPro" id="IPR036084">
    <property type="entry name" value="Ser_inhib-like_sf"/>
</dbReference>
<keyword evidence="4" id="KW-0472">Membrane</keyword>
<evidence type="ECO:0000256" key="2">
    <source>
        <dbReference type="PROSITE-ProRule" id="PRU00076"/>
    </source>
</evidence>
<evidence type="ECO:0000259" key="6">
    <source>
        <dbReference type="PROSITE" id="PS50026"/>
    </source>
</evidence>
<dbReference type="WormBase" id="SRAE_2000494900">
    <property type="protein sequence ID" value="SRP06571"/>
    <property type="gene ID" value="WBGene00265196"/>
</dbReference>
<dbReference type="CDD" id="cd09631">
    <property type="entry name" value="DOMON_DOH"/>
    <property type="match status" value="4"/>
</dbReference>
<protein>
    <submittedName>
        <fullName evidence="8">SEA domain and Epidermal growth factor-like domain and Trypsin Inhibitor-like, cysteine rich domain and DOMON domain-containing protein</fullName>
    </submittedName>
</protein>
<reference evidence="10" key="2">
    <citation type="submission" date="2020-12" db="UniProtKB">
        <authorList>
            <consortium name="WormBaseParasite"/>
        </authorList>
    </citation>
    <scope>IDENTIFICATION</scope>
</reference>
<dbReference type="Gene3D" id="2.60.40.1210">
    <property type="entry name" value="Cellobiose dehydrogenase, cytochrome domain"/>
    <property type="match status" value="1"/>
</dbReference>
<dbReference type="Gene3D" id="2.10.25.10">
    <property type="entry name" value="Laminin"/>
    <property type="match status" value="4"/>
</dbReference>
<dbReference type="SMART" id="SM00181">
    <property type="entry name" value="EGF"/>
    <property type="match status" value="3"/>
</dbReference>
<comment type="caution">
    <text evidence="2">Lacks conserved residue(s) required for the propagation of feature annotation.</text>
</comment>
<evidence type="ECO:0000313" key="8">
    <source>
        <dbReference type="EMBL" id="CEF70316.1"/>
    </source>
</evidence>
<evidence type="ECO:0000313" key="11">
    <source>
        <dbReference type="WormBase" id="SRAE_2000494900"/>
    </source>
</evidence>
<dbReference type="STRING" id="34506.A0A090LRV5"/>
<dbReference type="InterPro" id="IPR002919">
    <property type="entry name" value="TIL_dom"/>
</dbReference>
<dbReference type="GO" id="GO:0004867">
    <property type="term" value="F:serine-type endopeptidase inhibitor activity"/>
    <property type="evidence" value="ECO:0007669"/>
    <property type="project" value="UniProtKB-KW"/>
</dbReference>
<feature type="domain" description="EGF-like" evidence="6">
    <location>
        <begin position="165"/>
        <end position="199"/>
    </location>
</feature>
<dbReference type="Proteomes" id="UP000035682">
    <property type="component" value="Unplaced"/>
</dbReference>
<sequence>MNLLFYGILILYFTLTKANIRLLSPTSISEDFDFSKGSPINAKCHDLTEKDTNIETIILGESYNVSWIDLEKLNGLYTVEILDFDTFDVSTSIPLKNIIPKPNSDSHIFTSTINLNKDIKECDKCYLRLVQSATEKNQVETLNFISCSLVKLVKEGEPSEAFKTTNKDCIENDDCLNGGKCDKDNKCFCINGFYGKKCEENSDIEHFKKIFKSKNYEEKDFAEGGNKLYWRINDNEEVEFVLQFPVNSWVLTGIRPFNYKKTCPAINYKETAFKLENISTKKPLQKIDVQLNSTNICKENEVMFDCPEISRECETSCDWTAQPDSIPKCTKECGKEPRCVCKDGYVRAGNLNDTCVPFLQCQEEIEEECPKNSTFSKCGTSCEPTCENMYDSKECFSECETPSCTCIDNFVKHNGKCIFWAECPNVLLHLSNTTGESIKPQFIDRVKVKNNILSTTTTLSPPNVPTPSSKNEVNGDLHCPINETINDCGKICEADCLTIFVREQCTNCGEKECACKQGYARLNGKCVYWGDCPLTTEQVNITTSLGITTTASIPTQEDSVPARAQSIKTVTNVNIGEKNSFNSLKEFTKPSINDGEITEDEAEVFGDDCFGEFRYPAGCLSGDCDYRLSWNLDDLSDNIEFSIEAKISTNYWTGVGFSKTGHLTDSDFIAITSINNNLNVVDLYSDTTSLPKIDKDQNINKFHGEHTNGMLKAEFVRPRVTLFGDTKEDAQFTDKECFKFIFPVAGKELDNGVITTFPTAPIVSENEICIKKCKECISQFKYPQGCEGEECKYIANWNVDKISGEVEFEISSKGIGRWTGIGFSKDGSMANSDMIVGWVYDGQGFITDRFSYNKDVPVIDAPDNQDAYIVKGELEDVTQTIVFKRKIITTDTKTDFPLNECYYFLFPVSGGRILAKQVDDFKNPKTPIGSHDSTPIVSSEKICICGAEIPTPKRFRRQVNNPFDSKVHVTGELPPMPKENIQSFEDPLRCSDVVLISSNSDGLTRVKDYYALSSSFVRPDEFYGGQQSLNNIISYLQDGIVTVSFSRKLNSNDFVDQTIDSDNNKAMTILFAQGILPNPEKIESIDLDELVSNGGAPGTDTKLYVFGKNFTTPDKSKETKIEKPEILQFKDEGEKVDDIFSKTGTIAVANASGRILPKAVDDCDDYFKYPPSCSEDDCKYLAKWIVDNGTITVQIKAKQSINRWTGIGFSPEGSMSGTDLIAVSVLDDGTSTITDQFVPDYNKPTLDTDQGIFDLVTKYENGIVYAKFSRELQTNDNSNDVNLEDEHCNFFIYPVSGGDIIDKAEIQIHDEIPIVSEKKICLKACGTRSVKKEPVLAIPITPEIEITTTKSVEETKLPVEEKETITTPSSDNNTSENEKLTEKISEISTTTFENMSEDTTIKTTTEEEINFENINLNLPEKTPNENIESTTLKSIEVTENVVTTEEVQTTEKIQTTIEEKVTEEKVTDEATATTIESKGTEGNVPSQTTENVTENSETTSMTTTITTESVKNITSNENSITSAEGIFTTEKSTTQSKEIIESSTNKDIDDEDDQISKNIINSIQNAGIINSSDEPTDGITLILRILNRKWDDALLDKNSDMYKNLTKEVKETVQIIIKDKYPTLAYDRILKFNKGSVLAYVHLEEQSLIEKEKNDMSEEQKTVPSIHDLSEHIRQVATLGTIGKLNVDPDTVRAYNSEGNSIDQVLLRNWMIVGLIIFGLLLLCCLASCLFFCCCKKNRKHEKKDIIPHYGYNDYDNKGYKSSMNNVSATYTVNPIYSTTPGSVNGTMKIYKNNGATSPSSQVGTQQMSIYTGGENQNTGDMNNVPEGLGETTYTEWQRDVASKDTPSHVQESTIYQPAISSTLTRQTSPYITYPNEPTYYSMNNDPRYGHPIQHQNSPITQSGYYRPY</sequence>
<evidence type="ECO:0000259" key="7">
    <source>
        <dbReference type="PROSITE" id="PS50836"/>
    </source>
</evidence>
<dbReference type="PANTHER" id="PTHR46901:SF2">
    <property type="entry name" value="GH04942P"/>
    <property type="match status" value="1"/>
</dbReference>
<feature type="region of interest" description="Disordered" evidence="3">
    <location>
        <begin position="1463"/>
        <end position="1517"/>
    </location>
</feature>
<dbReference type="Pfam" id="PF03351">
    <property type="entry name" value="DOMON"/>
    <property type="match status" value="3"/>
</dbReference>
<dbReference type="EMBL" id="LN609529">
    <property type="protein sequence ID" value="CEF70316.1"/>
    <property type="molecule type" value="Genomic_DNA"/>
</dbReference>
<feature type="signal peptide" evidence="5">
    <location>
        <begin position="1"/>
        <end position="18"/>
    </location>
</feature>
<feature type="domain" description="DOMON" evidence="7">
    <location>
        <begin position="791"/>
        <end position="910"/>
    </location>
</feature>
<dbReference type="OrthoDB" id="188511at2759"/>
<dbReference type="InterPro" id="IPR005018">
    <property type="entry name" value="DOMON_domain"/>
</dbReference>
<feature type="transmembrane region" description="Helical" evidence="4">
    <location>
        <begin position="1710"/>
        <end position="1734"/>
    </location>
</feature>
<dbReference type="PROSITE" id="PS01186">
    <property type="entry name" value="EGF_2"/>
    <property type="match status" value="1"/>
</dbReference>
<feature type="chain" id="PRO_5015031144" evidence="5">
    <location>
        <begin position="19"/>
        <end position="1909"/>
    </location>
</feature>
<gene>
    <name evidence="8 10 11" type="ORF">SRAE_2000494900</name>
</gene>
<keyword evidence="4" id="KW-0812">Transmembrane</keyword>
<reference evidence="8 9" key="1">
    <citation type="submission" date="2014-09" db="EMBL/GenBank/DDBJ databases">
        <authorList>
            <person name="Martin A.A."/>
        </authorList>
    </citation>
    <scope>NUCLEOTIDE SEQUENCE</scope>
    <source>
        <strain evidence="9">ED321</strain>
        <strain evidence="8">ED321 Heterogonic</strain>
    </source>
</reference>
<feature type="domain" description="DOMON" evidence="7">
    <location>
        <begin position="1178"/>
        <end position="1297"/>
    </location>
</feature>
<dbReference type="SUPFAM" id="SSF49344">
    <property type="entry name" value="CBD9-like"/>
    <property type="match status" value="1"/>
</dbReference>
<keyword evidence="9" id="KW-1185">Reference proteome</keyword>
<evidence type="ECO:0000313" key="10">
    <source>
        <dbReference type="WBParaSite" id="SRAE_2000494900.1"/>
    </source>
</evidence>
<keyword evidence="1" id="KW-0722">Serine protease inhibitor</keyword>
<dbReference type="InterPro" id="IPR045266">
    <property type="entry name" value="DOH_DOMON"/>
</dbReference>
<evidence type="ECO:0000313" key="9">
    <source>
        <dbReference type="Proteomes" id="UP000035682"/>
    </source>
</evidence>
<keyword evidence="2" id="KW-1015">Disulfide bond</keyword>
<evidence type="ECO:0000256" key="5">
    <source>
        <dbReference type="SAM" id="SignalP"/>
    </source>
</evidence>
<dbReference type="PROSITE" id="PS00022">
    <property type="entry name" value="EGF_1"/>
    <property type="match status" value="1"/>
</dbReference>
<keyword evidence="4" id="KW-1133">Transmembrane helix</keyword>
<proteinExistence type="predicted"/>
<dbReference type="PROSITE" id="PS50026">
    <property type="entry name" value="EGF_3"/>
    <property type="match status" value="1"/>
</dbReference>
<dbReference type="Pfam" id="PF01826">
    <property type="entry name" value="TIL"/>
    <property type="match status" value="3"/>
</dbReference>
<dbReference type="SMART" id="SM00664">
    <property type="entry name" value="DoH"/>
    <property type="match status" value="4"/>
</dbReference>
<feature type="compositionally biased region" description="Polar residues" evidence="3">
    <location>
        <begin position="1365"/>
        <end position="1375"/>
    </location>
</feature>
<feature type="domain" description="DOMON" evidence="7">
    <location>
        <begin position="949"/>
        <end position="1074"/>
    </location>
</feature>
<accession>A0A090LRV5</accession>
<dbReference type="PROSITE" id="PS50836">
    <property type="entry name" value="DOMON"/>
    <property type="match status" value="4"/>
</dbReference>
<keyword evidence="2" id="KW-0245">EGF-like domain</keyword>
<organism evidence="8">
    <name type="scientific">Strongyloides ratti</name>
    <name type="common">Parasitic roundworm</name>
    <dbReference type="NCBI Taxonomy" id="34506"/>
    <lineage>
        <taxon>Eukaryota</taxon>
        <taxon>Metazoa</taxon>
        <taxon>Ecdysozoa</taxon>
        <taxon>Nematoda</taxon>
        <taxon>Chromadorea</taxon>
        <taxon>Rhabditida</taxon>
        <taxon>Tylenchina</taxon>
        <taxon>Panagrolaimomorpha</taxon>
        <taxon>Strongyloidoidea</taxon>
        <taxon>Strongyloididae</taxon>
        <taxon>Strongyloides</taxon>
    </lineage>
</organism>
<dbReference type="InterPro" id="IPR000742">
    <property type="entry name" value="EGF"/>
</dbReference>
<dbReference type="WBParaSite" id="SRAE_2000494900.1">
    <property type="protein sequence ID" value="SRAE_2000494900.1"/>
    <property type="gene ID" value="WBGene00265196"/>
</dbReference>
<evidence type="ECO:0000256" key="4">
    <source>
        <dbReference type="SAM" id="Phobius"/>
    </source>
</evidence>
<feature type="compositionally biased region" description="Low complexity" evidence="3">
    <location>
        <begin position="1486"/>
        <end position="1509"/>
    </location>
</feature>